<reference evidence="14" key="1">
    <citation type="submission" date="2021-02" db="EMBL/GenBank/DDBJ databases">
        <title>First Annotated Genome of the Yellow-green Alga Tribonema minus.</title>
        <authorList>
            <person name="Mahan K.M."/>
        </authorList>
    </citation>
    <scope>NUCLEOTIDE SEQUENCE</scope>
    <source>
        <strain evidence="14">UTEX B ZZ1240</strain>
    </source>
</reference>
<dbReference type="Gene3D" id="1.20.1250.20">
    <property type="entry name" value="MFS general substrate transporter like domains"/>
    <property type="match status" value="1"/>
</dbReference>
<keyword evidence="6 13" id="KW-0812">Transmembrane</keyword>
<feature type="transmembrane region" description="Helical" evidence="13">
    <location>
        <begin position="372"/>
        <end position="392"/>
    </location>
</feature>
<feature type="transmembrane region" description="Helical" evidence="13">
    <location>
        <begin position="398"/>
        <end position="418"/>
    </location>
</feature>
<gene>
    <name evidence="14" type="ORF">JKP88DRAFT_271017</name>
</gene>
<evidence type="ECO:0000256" key="7">
    <source>
        <dbReference type="ARBA" id="ARBA00022989"/>
    </source>
</evidence>
<feature type="transmembrane region" description="Helical" evidence="13">
    <location>
        <begin position="281"/>
        <end position="300"/>
    </location>
</feature>
<comment type="subcellular location">
    <subcellularLocation>
        <location evidence="2">Cell membrane</location>
        <topology evidence="2">Multi-pass membrane protein</topology>
    </subcellularLocation>
</comment>
<organism evidence="14 15">
    <name type="scientific">Tribonema minus</name>
    <dbReference type="NCBI Taxonomy" id="303371"/>
    <lineage>
        <taxon>Eukaryota</taxon>
        <taxon>Sar</taxon>
        <taxon>Stramenopiles</taxon>
        <taxon>Ochrophyta</taxon>
        <taxon>PX clade</taxon>
        <taxon>Xanthophyceae</taxon>
        <taxon>Tribonematales</taxon>
        <taxon>Tribonemataceae</taxon>
        <taxon>Tribonema</taxon>
    </lineage>
</organism>
<keyword evidence="4" id="KW-0813">Transport</keyword>
<evidence type="ECO:0000256" key="2">
    <source>
        <dbReference type="ARBA" id="ARBA00004651"/>
    </source>
</evidence>
<dbReference type="GO" id="GO:0006811">
    <property type="term" value="P:monoatomic ion transport"/>
    <property type="evidence" value="ECO:0007669"/>
    <property type="project" value="UniProtKB-KW"/>
</dbReference>
<feature type="transmembrane region" description="Helical" evidence="13">
    <location>
        <begin position="193"/>
        <end position="211"/>
    </location>
</feature>
<proteinExistence type="predicted"/>
<keyword evidence="9 13" id="KW-0472">Membrane</keyword>
<evidence type="ECO:0000256" key="11">
    <source>
        <dbReference type="ARBA" id="ARBA00032555"/>
    </source>
</evidence>
<evidence type="ECO:0000256" key="9">
    <source>
        <dbReference type="ARBA" id="ARBA00023136"/>
    </source>
</evidence>
<evidence type="ECO:0000256" key="8">
    <source>
        <dbReference type="ARBA" id="ARBA00023065"/>
    </source>
</evidence>
<evidence type="ECO:0000256" key="4">
    <source>
        <dbReference type="ARBA" id="ARBA00022448"/>
    </source>
</evidence>
<evidence type="ECO:0000256" key="10">
    <source>
        <dbReference type="ARBA" id="ARBA00030646"/>
    </source>
</evidence>
<name>A0A835YQ80_9STRA</name>
<protein>
    <recommendedName>
        <fullName evidence="3">Molybdate-anion transporter</fullName>
    </recommendedName>
    <alternativeName>
        <fullName evidence="10">Major facilitator superfamily domain-containing protein 5</fullName>
    </alternativeName>
    <alternativeName>
        <fullName evidence="11">Molybdate transporter 2 homolog</fullName>
    </alternativeName>
</protein>
<dbReference type="OrthoDB" id="263957at2759"/>
<feature type="transmembrane region" description="Helical" evidence="13">
    <location>
        <begin position="81"/>
        <end position="101"/>
    </location>
</feature>
<dbReference type="EMBL" id="JAFCMP010000552">
    <property type="protein sequence ID" value="KAG5175189.1"/>
    <property type="molecule type" value="Genomic_DNA"/>
</dbReference>
<dbReference type="Pfam" id="PF05631">
    <property type="entry name" value="MFS_5"/>
    <property type="match status" value="1"/>
</dbReference>
<comment type="caution">
    <text evidence="14">The sequence shown here is derived from an EMBL/GenBank/DDBJ whole genome shotgun (WGS) entry which is preliminary data.</text>
</comment>
<keyword evidence="15" id="KW-1185">Reference proteome</keyword>
<feature type="transmembrane region" description="Helical" evidence="13">
    <location>
        <begin position="340"/>
        <end position="360"/>
    </location>
</feature>
<keyword evidence="8" id="KW-0406">Ion transport</keyword>
<feature type="transmembrane region" description="Helical" evidence="13">
    <location>
        <begin position="239"/>
        <end position="261"/>
    </location>
</feature>
<comment type="function">
    <text evidence="1">Mediates high-affinity intracellular uptake of the rare oligo-element molybdenum.</text>
</comment>
<evidence type="ECO:0000256" key="3">
    <source>
        <dbReference type="ARBA" id="ARBA00021242"/>
    </source>
</evidence>
<dbReference type="InterPro" id="IPR008509">
    <property type="entry name" value="MOT2/MFSD5"/>
</dbReference>
<evidence type="ECO:0000313" key="14">
    <source>
        <dbReference type="EMBL" id="KAG5175189.1"/>
    </source>
</evidence>
<dbReference type="GO" id="GO:0015098">
    <property type="term" value="F:molybdate ion transmembrane transporter activity"/>
    <property type="evidence" value="ECO:0007669"/>
    <property type="project" value="InterPro"/>
</dbReference>
<evidence type="ECO:0000256" key="1">
    <source>
        <dbReference type="ARBA" id="ARBA00003019"/>
    </source>
</evidence>
<evidence type="ECO:0000256" key="6">
    <source>
        <dbReference type="ARBA" id="ARBA00022692"/>
    </source>
</evidence>
<dbReference type="PANTHER" id="PTHR23516">
    <property type="entry name" value="SAM (S-ADENOSYL METHIONINE) TRANSPORTER"/>
    <property type="match status" value="1"/>
</dbReference>
<dbReference type="InterPro" id="IPR036259">
    <property type="entry name" value="MFS_trans_sf"/>
</dbReference>
<feature type="transmembrane region" description="Helical" evidence="13">
    <location>
        <begin position="312"/>
        <end position="334"/>
    </location>
</feature>
<sequence>MFVHAFFATVAVAATMAFKNQRPGASADLSQDQQKLALPEGFSQFQRSFLCVALLAWFSDWLQGAYIYDLYSSYGYDQSEIAQLFVAGFLSSMVVGSYVGAMADKYGRRKMCSAFAPFSDYSVLMVGRVLGGVATSLLFTVFESWMVCEHRSRGYPPALLSTTFSRLTAGNGLAAVTAGLVANGSTQVFGTPLAPFMVACAPLLLVSLLTLRWPENYGDSSVSVAASLKRAWSYMCADARIVTIGLAQALFEAGMYVFVFIWTPALLDTTLPEGTDGVQNYLGIIFAAFMTCTIIGSNILEMLMAPKVGVSMYDMALIAHMVAALALTAATVAASTGQMYLAFLAFEVAVGMFYPAYSMIKSSHIQEEVRSTVMNYFRIPLNAFVALALVRISQFSSTVALVVAACLHVLALCIYIYSRRLLLGSSEKEDVPDGADEEDEGAGMLMRKNSG</sequence>
<dbReference type="Proteomes" id="UP000664859">
    <property type="component" value="Unassembled WGS sequence"/>
</dbReference>
<feature type="transmembrane region" description="Helical" evidence="13">
    <location>
        <begin position="121"/>
        <end position="142"/>
    </location>
</feature>
<accession>A0A835YQ80</accession>
<evidence type="ECO:0000256" key="5">
    <source>
        <dbReference type="ARBA" id="ARBA00022475"/>
    </source>
</evidence>
<keyword evidence="5" id="KW-1003">Cell membrane</keyword>
<keyword evidence="7 13" id="KW-1133">Transmembrane helix</keyword>
<evidence type="ECO:0000256" key="12">
    <source>
        <dbReference type="SAM" id="MobiDB-lite"/>
    </source>
</evidence>
<evidence type="ECO:0000313" key="15">
    <source>
        <dbReference type="Proteomes" id="UP000664859"/>
    </source>
</evidence>
<evidence type="ECO:0000256" key="13">
    <source>
        <dbReference type="SAM" id="Phobius"/>
    </source>
</evidence>
<dbReference type="PANTHER" id="PTHR23516:SF1">
    <property type="entry name" value="MOLYBDATE-ANION TRANSPORTER"/>
    <property type="match status" value="1"/>
</dbReference>
<feature type="region of interest" description="Disordered" evidence="12">
    <location>
        <begin position="428"/>
        <end position="451"/>
    </location>
</feature>
<feature type="compositionally biased region" description="Acidic residues" evidence="12">
    <location>
        <begin position="432"/>
        <end position="441"/>
    </location>
</feature>
<dbReference type="GO" id="GO:0005886">
    <property type="term" value="C:plasma membrane"/>
    <property type="evidence" value="ECO:0007669"/>
    <property type="project" value="UniProtKB-SubCell"/>
</dbReference>
<dbReference type="CDD" id="cd17487">
    <property type="entry name" value="MFS_MFSD5_like"/>
    <property type="match status" value="1"/>
</dbReference>
<dbReference type="SUPFAM" id="SSF103473">
    <property type="entry name" value="MFS general substrate transporter"/>
    <property type="match status" value="1"/>
</dbReference>
<dbReference type="AlphaFoldDB" id="A0A835YQ80"/>